<evidence type="ECO:0000313" key="3">
    <source>
        <dbReference type="EMBL" id="SDZ79888.1"/>
    </source>
</evidence>
<dbReference type="AlphaFoldDB" id="A0A1H3W0P6"/>
<feature type="domain" description="Nitrile hydratase beta subunit" evidence="2">
    <location>
        <begin position="23"/>
        <end position="112"/>
    </location>
</feature>
<dbReference type="SUPFAM" id="SSF50090">
    <property type="entry name" value="Electron transport accessory proteins"/>
    <property type="match status" value="1"/>
</dbReference>
<evidence type="ECO:0000256" key="1">
    <source>
        <dbReference type="SAM" id="MobiDB-lite"/>
    </source>
</evidence>
<dbReference type="InterPro" id="IPR024690">
    <property type="entry name" value="CN_hydtase_beta_dom_C"/>
</dbReference>
<protein>
    <submittedName>
        <fullName evidence="3">Nitrile hydratase</fullName>
    </submittedName>
</protein>
<organism evidence="3 4">
    <name type="scientific">Rubrimonas cliftonensis</name>
    <dbReference type="NCBI Taxonomy" id="89524"/>
    <lineage>
        <taxon>Bacteria</taxon>
        <taxon>Pseudomonadati</taxon>
        <taxon>Pseudomonadota</taxon>
        <taxon>Alphaproteobacteria</taxon>
        <taxon>Rhodobacterales</taxon>
        <taxon>Paracoccaceae</taxon>
        <taxon>Rubrimonas</taxon>
    </lineage>
</organism>
<dbReference type="Pfam" id="PF02211">
    <property type="entry name" value="NHase_beta_C"/>
    <property type="match status" value="1"/>
</dbReference>
<dbReference type="STRING" id="89524.SAMN05444370_101407"/>
<dbReference type="EMBL" id="FNQM01000001">
    <property type="protein sequence ID" value="SDZ79888.1"/>
    <property type="molecule type" value="Genomic_DNA"/>
</dbReference>
<dbReference type="Gene3D" id="2.30.30.50">
    <property type="match status" value="1"/>
</dbReference>
<proteinExistence type="predicted"/>
<name>A0A1H3W0P6_9RHOB</name>
<dbReference type="InterPro" id="IPR008990">
    <property type="entry name" value="Elect_transpt_acc-like_dom_sf"/>
</dbReference>
<keyword evidence="4" id="KW-1185">Reference proteome</keyword>
<reference evidence="3 4" key="1">
    <citation type="submission" date="2016-10" db="EMBL/GenBank/DDBJ databases">
        <authorList>
            <person name="de Groot N.N."/>
        </authorList>
    </citation>
    <scope>NUCLEOTIDE SEQUENCE [LARGE SCALE GENOMIC DNA]</scope>
    <source>
        <strain evidence="3 4">DSM 15345</strain>
    </source>
</reference>
<evidence type="ECO:0000259" key="2">
    <source>
        <dbReference type="Pfam" id="PF02211"/>
    </source>
</evidence>
<dbReference type="RefSeq" id="WP_093247859.1">
    <property type="nucleotide sequence ID" value="NZ_FNQM01000001.1"/>
</dbReference>
<sequence>MAPRAEALPEVGPAPPPPYPAGRPRFSPGDAVKVSFRDGPGHIRTPWYIRGRTGRVERVCGAFPNPEELAARRDGLPALPLYRVRFALAALWGAGAAQDTLDVELYEHWLEPADAA</sequence>
<dbReference type="Proteomes" id="UP000198703">
    <property type="component" value="Unassembled WGS sequence"/>
</dbReference>
<evidence type="ECO:0000313" key="4">
    <source>
        <dbReference type="Proteomes" id="UP000198703"/>
    </source>
</evidence>
<gene>
    <name evidence="3" type="ORF">SAMN05444370_101407</name>
</gene>
<feature type="compositionally biased region" description="Pro residues" evidence="1">
    <location>
        <begin position="12"/>
        <end position="21"/>
    </location>
</feature>
<feature type="region of interest" description="Disordered" evidence="1">
    <location>
        <begin position="1"/>
        <end position="28"/>
    </location>
</feature>
<accession>A0A1H3W0P6</accession>
<dbReference type="OrthoDB" id="3478924at2"/>